<sequence length="147" mass="16278">MRRTVQFQAPQGESAGRESAGRPEPLRTEFAFDLPRGYVDESGTVHRSGVMRLATARDELVPLRDDRVRENSAYLSVVLISRVVTRIGTVEDIHPGIIEDLFASDLAFLQDFYRRINAEGHTRAAVSCPSCKEEFAVDLAGGRLGES</sequence>
<evidence type="ECO:0000256" key="1">
    <source>
        <dbReference type="SAM" id="MobiDB-lite"/>
    </source>
</evidence>
<name>A0ABY9IJP2_9ACTN</name>
<evidence type="ECO:0000313" key="3">
    <source>
        <dbReference type="Proteomes" id="UP001235744"/>
    </source>
</evidence>
<keyword evidence="3" id="KW-1185">Reference proteome</keyword>
<accession>A0ABY9IJP2</accession>
<dbReference type="RefSeq" id="WP_306105632.1">
    <property type="nucleotide sequence ID" value="NZ_CP120988.1"/>
</dbReference>
<evidence type="ECO:0008006" key="4">
    <source>
        <dbReference type="Google" id="ProtNLM"/>
    </source>
</evidence>
<evidence type="ECO:0000313" key="2">
    <source>
        <dbReference type="EMBL" id="WLQ54418.1"/>
    </source>
</evidence>
<dbReference type="EMBL" id="CP120988">
    <property type="protein sequence ID" value="WLQ54418.1"/>
    <property type="molecule type" value="Genomic_DNA"/>
</dbReference>
<reference evidence="2 3" key="1">
    <citation type="submission" date="2023-03" db="EMBL/GenBank/DDBJ databases">
        <title>Isolation and description of six Streptomyces strains from soil environments, able to metabolize different microbial glucans.</title>
        <authorList>
            <person name="Widen T."/>
            <person name="Larsbrink J."/>
        </authorList>
    </citation>
    <scope>NUCLEOTIDE SEQUENCE [LARGE SCALE GENOMIC DNA]</scope>
    <source>
        <strain evidence="2 3">Alt2</strain>
    </source>
</reference>
<dbReference type="Proteomes" id="UP001235744">
    <property type="component" value="Chromosome"/>
</dbReference>
<protein>
    <recommendedName>
        <fullName evidence="4">Secreted protein</fullName>
    </recommendedName>
</protein>
<feature type="region of interest" description="Disordered" evidence="1">
    <location>
        <begin position="1"/>
        <end position="25"/>
    </location>
</feature>
<organism evidence="2 3">
    <name type="scientific">Streptomyces poriferorum</name>
    <dbReference type="NCBI Taxonomy" id="2798799"/>
    <lineage>
        <taxon>Bacteria</taxon>
        <taxon>Bacillati</taxon>
        <taxon>Actinomycetota</taxon>
        <taxon>Actinomycetes</taxon>
        <taxon>Kitasatosporales</taxon>
        <taxon>Streptomycetaceae</taxon>
        <taxon>Streptomyces</taxon>
    </lineage>
</organism>
<gene>
    <name evidence="2" type="ORF">P8A19_02695</name>
</gene>
<feature type="compositionally biased region" description="Basic and acidic residues" evidence="1">
    <location>
        <begin position="15"/>
        <end position="25"/>
    </location>
</feature>
<proteinExistence type="predicted"/>
<feature type="compositionally biased region" description="Polar residues" evidence="1">
    <location>
        <begin position="1"/>
        <end position="11"/>
    </location>
</feature>